<dbReference type="CDD" id="cd07814">
    <property type="entry name" value="SRPBCC_CalC_Aha1-like"/>
    <property type="match status" value="1"/>
</dbReference>
<evidence type="ECO:0000256" key="1">
    <source>
        <dbReference type="SAM" id="MobiDB-lite"/>
    </source>
</evidence>
<name>A0A512AJA5_9SPHN</name>
<feature type="compositionally biased region" description="Basic and acidic residues" evidence="1">
    <location>
        <begin position="312"/>
        <end position="322"/>
    </location>
</feature>
<dbReference type="InterPro" id="IPR023393">
    <property type="entry name" value="START-like_dom_sf"/>
</dbReference>
<keyword evidence="3" id="KW-1185">Reference proteome</keyword>
<reference evidence="2 3" key="1">
    <citation type="submission" date="2019-07" db="EMBL/GenBank/DDBJ databases">
        <title>Whole genome shotgun sequence of Novosphingobium sediminis NBRC 106119.</title>
        <authorList>
            <person name="Hosoyama A."/>
            <person name="Uohara A."/>
            <person name="Ohji S."/>
            <person name="Ichikawa N."/>
        </authorList>
    </citation>
    <scope>NUCLEOTIDE SEQUENCE [LARGE SCALE GENOMIC DNA]</scope>
    <source>
        <strain evidence="2 3">NBRC 106119</strain>
    </source>
</reference>
<dbReference type="EMBL" id="BJYR01000011">
    <property type="protein sequence ID" value="GEN99784.1"/>
    <property type="molecule type" value="Genomic_DNA"/>
</dbReference>
<gene>
    <name evidence="2" type="ORF">NSE01_16170</name>
</gene>
<organism evidence="2 3">
    <name type="scientific">Novosphingobium sediminis</name>
    <dbReference type="NCBI Taxonomy" id="707214"/>
    <lineage>
        <taxon>Bacteria</taxon>
        <taxon>Pseudomonadati</taxon>
        <taxon>Pseudomonadota</taxon>
        <taxon>Alphaproteobacteria</taxon>
        <taxon>Sphingomonadales</taxon>
        <taxon>Sphingomonadaceae</taxon>
        <taxon>Novosphingobium</taxon>
    </lineage>
</organism>
<dbReference type="AlphaFoldDB" id="A0A512AJA5"/>
<dbReference type="SUPFAM" id="SSF55961">
    <property type="entry name" value="Bet v1-like"/>
    <property type="match status" value="1"/>
</dbReference>
<feature type="compositionally biased region" description="Low complexity" evidence="1">
    <location>
        <begin position="260"/>
        <end position="302"/>
    </location>
</feature>
<evidence type="ECO:0000313" key="3">
    <source>
        <dbReference type="Proteomes" id="UP000321464"/>
    </source>
</evidence>
<feature type="compositionally biased region" description="Low complexity" evidence="1">
    <location>
        <begin position="228"/>
        <end position="240"/>
    </location>
</feature>
<dbReference type="Gene3D" id="3.30.530.20">
    <property type="match status" value="1"/>
</dbReference>
<feature type="compositionally biased region" description="Low complexity" evidence="1">
    <location>
        <begin position="192"/>
        <end position="220"/>
    </location>
</feature>
<comment type="caution">
    <text evidence="2">The sequence shown here is derived from an EMBL/GenBank/DDBJ whole genome shotgun (WGS) entry which is preliminary data.</text>
</comment>
<dbReference type="Proteomes" id="UP000321464">
    <property type="component" value="Unassembled WGS sequence"/>
</dbReference>
<evidence type="ECO:0000313" key="2">
    <source>
        <dbReference type="EMBL" id="GEN99784.1"/>
    </source>
</evidence>
<sequence length="336" mass="34806">MGVNDMRDNGRWLWSAGLIMASIAMSAPAARAEIVNRSESGFVVRLASEVTAPPAEAWKTILTPAQWWQSQHTFSGDSANLTLDPQVGGCFCEVLPRPDGAPVTQKPGGVQHMRVIYIEPPRALRLAGALGPLQSEALAATMTITVKPTEKGSRILFEYVVGGFMRYKVDEIAPAVDRMLTAQLTSLSAKLGPVAEPAPKPAVEGGTATTTEEPAPAVVPLKGAESFSLPPKGGKLAPKPAAKPKPEPEPKPDAAPVPPKAAAAPASTDKAPAKAPIKAAYMAPAKSAATAPTKTATKAAPKPAKKPAPKAPDPEADAHRDANTAFDAALGSKPNP</sequence>
<protein>
    <submittedName>
        <fullName evidence="2">Uncharacterized protein</fullName>
    </submittedName>
</protein>
<accession>A0A512AJA5</accession>
<proteinExistence type="predicted"/>
<feature type="region of interest" description="Disordered" evidence="1">
    <location>
        <begin position="192"/>
        <end position="336"/>
    </location>
</feature>